<gene>
    <name evidence="4" type="primary">mqnA</name>
    <name evidence="5" type="ORF">Dace_2000</name>
</gene>
<dbReference type="Pfam" id="PF02621">
    <property type="entry name" value="VitK2_biosynth"/>
    <property type="match status" value="1"/>
</dbReference>
<comment type="function">
    <text evidence="4">Catalyzes the dehydration of chorismate into 3-[(1-carboxyvinyl)oxy]benzoate, a step in the biosynthesis of menaquinone (MK, vitamin K2).</text>
</comment>
<keyword evidence="2 4" id="KW-0474">Menaquinone biosynthesis</keyword>
<name>Q1K2Y3_DESA6</name>
<evidence type="ECO:0000256" key="4">
    <source>
        <dbReference type="HAMAP-Rule" id="MF_00995"/>
    </source>
</evidence>
<dbReference type="EMBL" id="AAEW02000003">
    <property type="protein sequence ID" value="EAT16748.1"/>
    <property type="molecule type" value="Genomic_DNA"/>
</dbReference>
<dbReference type="PANTHER" id="PTHR37690">
    <property type="entry name" value="CHORISMATE DEHYDRATASE"/>
    <property type="match status" value="1"/>
</dbReference>
<dbReference type="GO" id="GO:0016836">
    <property type="term" value="F:hydro-lyase activity"/>
    <property type="evidence" value="ECO:0007669"/>
    <property type="project" value="UniProtKB-UniRule"/>
</dbReference>
<dbReference type="Proteomes" id="UP000005695">
    <property type="component" value="Unassembled WGS sequence"/>
</dbReference>
<evidence type="ECO:0000313" key="6">
    <source>
        <dbReference type="Proteomes" id="UP000005695"/>
    </source>
</evidence>
<dbReference type="CDD" id="cd13634">
    <property type="entry name" value="PBP2_Sco4506"/>
    <property type="match status" value="1"/>
</dbReference>
<dbReference type="InterPro" id="IPR030868">
    <property type="entry name" value="MqnA"/>
</dbReference>
<dbReference type="GO" id="GO:0009234">
    <property type="term" value="P:menaquinone biosynthetic process"/>
    <property type="evidence" value="ECO:0007669"/>
    <property type="project" value="UniProtKB-UniRule"/>
</dbReference>
<evidence type="ECO:0000256" key="1">
    <source>
        <dbReference type="ARBA" id="ARBA00004863"/>
    </source>
</evidence>
<proteinExistence type="inferred from homology"/>
<dbReference type="Gene3D" id="3.40.190.10">
    <property type="entry name" value="Periplasmic binding protein-like II"/>
    <property type="match status" value="2"/>
</dbReference>
<reference evidence="5" key="2">
    <citation type="submission" date="2006-05" db="EMBL/GenBank/DDBJ databases">
        <title>Sequencing of the draft genome and assembly of Desulfuromonas acetoxidans DSM 684.</title>
        <authorList>
            <consortium name="US DOE Joint Genome Institute (JGI-PGF)"/>
            <person name="Copeland A."/>
            <person name="Lucas S."/>
            <person name="Lapidus A."/>
            <person name="Barry K."/>
            <person name="Detter J.C."/>
            <person name="Glavina del Rio T."/>
            <person name="Hammon N."/>
            <person name="Israni S."/>
            <person name="Dalin E."/>
            <person name="Tice H."/>
            <person name="Bruce D."/>
            <person name="Pitluck S."/>
            <person name="Richardson P."/>
        </authorList>
    </citation>
    <scope>NUCLEOTIDE SEQUENCE [LARGE SCALE GENOMIC DNA]</scope>
    <source>
        <strain evidence="5">DSM 684</strain>
    </source>
</reference>
<comment type="pathway">
    <text evidence="1 4">Quinol/quinone metabolism; menaquinone biosynthesis.</text>
</comment>
<dbReference type="UniPathway" id="UPA00079"/>
<dbReference type="SUPFAM" id="SSF53850">
    <property type="entry name" value="Periplasmic binding protein-like II"/>
    <property type="match status" value="1"/>
</dbReference>
<comment type="catalytic activity">
    <reaction evidence="4">
        <text>chorismate = 3-[(1-carboxyvinyl)-oxy]benzoate + H2O</text>
        <dbReference type="Rhea" id="RHEA:40051"/>
        <dbReference type="ChEBI" id="CHEBI:15377"/>
        <dbReference type="ChEBI" id="CHEBI:29748"/>
        <dbReference type="ChEBI" id="CHEBI:76981"/>
        <dbReference type="EC" id="4.2.1.151"/>
    </reaction>
</comment>
<dbReference type="EC" id="4.2.1.151" evidence="4"/>
<comment type="caution">
    <text evidence="5">The sequence shown here is derived from an EMBL/GenBank/DDBJ whole genome shotgun (WGS) entry which is preliminary data.</text>
</comment>
<reference evidence="5" key="1">
    <citation type="submission" date="2006-05" db="EMBL/GenBank/DDBJ databases">
        <title>Annotation of the draft genome assembly of Desulfuromonas acetoxidans DSM 684.</title>
        <authorList>
            <consortium name="US DOE Joint Genome Institute (JGI-ORNL)"/>
            <person name="Larimer F."/>
            <person name="Land M."/>
            <person name="Hauser L."/>
        </authorList>
    </citation>
    <scope>NUCLEOTIDE SEQUENCE [LARGE SCALE GENOMIC DNA]</scope>
    <source>
        <strain evidence="5">DSM 684</strain>
    </source>
</reference>
<dbReference type="RefSeq" id="WP_005998166.1">
    <property type="nucleotide sequence ID" value="NZ_AAEW02000003.1"/>
</dbReference>
<dbReference type="InterPro" id="IPR003773">
    <property type="entry name" value="Menaquinone_biosynth"/>
</dbReference>
<sequence>MQMKLGHIDYLNCVPFFQYLQQAGFDGTIVKDVPAQLNAMLAQGTLDVSPSSSFEYGRNFHDYVLLPNYSISAFDEVQSVLFFSSTPLEELDGQKIYLTGESATSVHLLYVILKEFYGCQTIDSCVPEQPAENYLNKGKPVLLIGDRALKASLTVGPEKGRQYDLAQLWHQHTGLPFVFALWIVHRHAYQRLTNEFVLLQKQLQYSINKAFQNLYALAEAVADRPWMSRKQLVDYWNCMSYDLDVVHVKGLTLFFELCTKYGYFTEMPELTFVDVANIS</sequence>
<keyword evidence="3 4" id="KW-0456">Lyase</keyword>
<organism evidence="5 6">
    <name type="scientific">Desulfuromonas acetoxidans (strain DSM 684 / 11070)</name>
    <dbReference type="NCBI Taxonomy" id="281689"/>
    <lineage>
        <taxon>Bacteria</taxon>
        <taxon>Pseudomonadati</taxon>
        <taxon>Thermodesulfobacteriota</taxon>
        <taxon>Desulfuromonadia</taxon>
        <taxon>Desulfuromonadales</taxon>
        <taxon>Desulfuromonadaceae</taxon>
        <taxon>Desulfuromonas</taxon>
    </lineage>
</organism>
<protein>
    <recommendedName>
        <fullName evidence="4">Chorismate dehydratase</fullName>
        <ecNumber evidence="4">4.2.1.151</ecNumber>
    </recommendedName>
    <alternativeName>
        <fullName evidence="4">Menaquinone biosynthetic enzyme MqnA</fullName>
    </alternativeName>
</protein>
<evidence type="ECO:0000256" key="3">
    <source>
        <dbReference type="ARBA" id="ARBA00023239"/>
    </source>
</evidence>
<dbReference type="HAMAP" id="MF_00995">
    <property type="entry name" value="MqnA"/>
    <property type="match status" value="1"/>
</dbReference>
<dbReference type="AlphaFoldDB" id="Q1K2Y3"/>
<evidence type="ECO:0000313" key="5">
    <source>
        <dbReference type="EMBL" id="EAT16748.1"/>
    </source>
</evidence>
<accession>Q1K2Y3</accession>
<comment type="similarity">
    <text evidence="4">Belongs to the MqnA/MqnD family. MqnA subfamily.</text>
</comment>
<dbReference type="PANTHER" id="PTHR37690:SF1">
    <property type="entry name" value="CHORISMATE DEHYDRATASE"/>
    <property type="match status" value="1"/>
</dbReference>
<dbReference type="OrthoDB" id="9810112at2"/>
<keyword evidence="6" id="KW-1185">Reference proteome</keyword>
<evidence type="ECO:0000256" key="2">
    <source>
        <dbReference type="ARBA" id="ARBA00022428"/>
    </source>
</evidence>